<comment type="caution">
    <text evidence="1">The sequence shown here is derived from an EMBL/GenBank/DDBJ whole genome shotgun (WGS) entry which is preliminary data.</text>
</comment>
<sequence>MQLEAGCGYVSGCARSSGEASDMCSAEAQRNKCEGTPYQPWNNTDNVMSFYKAERLRVMRMRQQWFIETTSLELKEAANDEMDVEVANDENVSSKQGFSVIPHRLACKRTEHPSSPFMVSNVKRMKCE</sequence>
<proteinExistence type="predicted"/>
<reference evidence="1 2" key="1">
    <citation type="submission" date="2023-08" db="EMBL/GenBank/DDBJ databases">
        <title>A Necator americanus chromosomal reference genome.</title>
        <authorList>
            <person name="Ilik V."/>
            <person name="Petrzelkova K.J."/>
            <person name="Pardy F."/>
            <person name="Fuh T."/>
            <person name="Niatou-Singa F.S."/>
            <person name="Gouil Q."/>
            <person name="Baker L."/>
            <person name="Ritchie M.E."/>
            <person name="Jex A.R."/>
            <person name="Gazzola D."/>
            <person name="Li H."/>
            <person name="Toshio Fujiwara R."/>
            <person name="Zhan B."/>
            <person name="Aroian R.V."/>
            <person name="Pafco B."/>
            <person name="Schwarz E.M."/>
        </authorList>
    </citation>
    <scope>NUCLEOTIDE SEQUENCE [LARGE SCALE GENOMIC DNA]</scope>
    <source>
        <strain evidence="1 2">Aroian</strain>
        <tissue evidence="1">Whole animal</tissue>
    </source>
</reference>
<dbReference type="Proteomes" id="UP001303046">
    <property type="component" value="Unassembled WGS sequence"/>
</dbReference>
<keyword evidence="2" id="KW-1185">Reference proteome</keyword>
<accession>A0ABR1CJU7</accession>
<gene>
    <name evidence="1" type="primary">Necator_chrII.g7987</name>
    <name evidence="1" type="ORF">RB195_020193</name>
</gene>
<protein>
    <submittedName>
        <fullName evidence="1">Uncharacterized protein</fullName>
    </submittedName>
</protein>
<evidence type="ECO:0000313" key="1">
    <source>
        <dbReference type="EMBL" id="KAK6737948.1"/>
    </source>
</evidence>
<dbReference type="EMBL" id="JAVFWL010000002">
    <property type="protein sequence ID" value="KAK6737948.1"/>
    <property type="molecule type" value="Genomic_DNA"/>
</dbReference>
<name>A0ABR1CJU7_NECAM</name>
<evidence type="ECO:0000313" key="2">
    <source>
        <dbReference type="Proteomes" id="UP001303046"/>
    </source>
</evidence>
<organism evidence="1 2">
    <name type="scientific">Necator americanus</name>
    <name type="common">Human hookworm</name>
    <dbReference type="NCBI Taxonomy" id="51031"/>
    <lineage>
        <taxon>Eukaryota</taxon>
        <taxon>Metazoa</taxon>
        <taxon>Ecdysozoa</taxon>
        <taxon>Nematoda</taxon>
        <taxon>Chromadorea</taxon>
        <taxon>Rhabditida</taxon>
        <taxon>Rhabditina</taxon>
        <taxon>Rhabditomorpha</taxon>
        <taxon>Strongyloidea</taxon>
        <taxon>Ancylostomatidae</taxon>
        <taxon>Bunostominae</taxon>
        <taxon>Necator</taxon>
    </lineage>
</organism>